<dbReference type="AlphaFoldDB" id="A0A0D2IBY3"/>
<dbReference type="Proteomes" id="UP000053617">
    <property type="component" value="Unassembled WGS sequence"/>
</dbReference>
<evidence type="ECO:0000256" key="4">
    <source>
        <dbReference type="ARBA" id="ARBA00023002"/>
    </source>
</evidence>
<dbReference type="GO" id="GO:0071949">
    <property type="term" value="F:FAD binding"/>
    <property type="evidence" value="ECO:0007669"/>
    <property type="project" value="InterPro"/>
</dbReference>
<dbReference type="STRING" id="1442369.A0A0D2IBY3"/>
<dbReference type="GeneID" id="25294947"/>
<comment type="similarity">
    <text evidence="1">Belongs to the paxM FAD-dependent monooxygenase family.</text>
</comment>
<accession>A0A0D2IBY3</accession>
<dbReference type="PANTHER" id="PTHR13789:SF316">
    <property type="entry name" value="FAD-BINDING DOMAIN-CONTAINING PROTEIN"/>
    <property type="match status" value="1"/>
</dbReference>
<dbReference type="GO" id="GO:0004497">
    <property type="term" value="F:monooxygenase activity"/>
    <property type="evidence" value="ECO:0007669"/>
    <property type="project" value="UniProtKB-KW"/>
</dbReference>
<dbReference type="InterPro" id="IPR002938">
    <property type="entry name" value="FAD-bd"/>
</dbReference>
<name>A0A0D2IBY3_9EURO</name>
<gene>
    <name evidence="7" type="ORF">Z518_06876</name>
</gene>
<organism evidence="7 8">
    <name type="scientific">Rhinocladiella mackenziei CBS 650.93</name>
    <dbReference type="NCBI Taxonomy" id="1442369"/>
    <lineage>
        <taxon>Eukaryota</taxon>
        <taxon>Fungi</taxon>
        <taxon>Dikarya</taxon>
        <taxon>Ascomycota</taxon>
        <taxon>Pezizomycotina</taxon>
        <taxon>Eurotiomycetes</taxon>
        <taxon>Chaetothyriomycetidae</taxon>
        <taxon>Chaetothyriales</taxon>
        <taxon>Herpotrichiellaceae</taxon>
        <taxon>Rhinocladiella</taxon>
    </lineage>
</organism>
<keyword evidence="2" id="KW-0285">Flavoprotein</keyword>
<dbReference type="InterPro" id="IPR036188">
    <property type="entry name" value="FAD/NAD-bd_sf"/>
</dbReference>
<evidence type="ECO:0000256" key="1">
    <source>
        <dbReference type="ARBA" id="ARBA00007992"/>
    </source>
</evidence>
<keyword evidence="3" id="KW-0274">FAD</keyword>
<dbReference type="OrthoDB" id="16820at2759"/>
<evidence type="ECO:0000256" key="3">
    <source>
        <dbReference type="ARBA" id="ARBA00022827"/>
    </source>
</evidence>
<evidence type="ECO:0000256" key="2">
    <source>
        <dbReference type="ARBA" id="ARBA00022630"/>
    </source>
</evidence>
<dbReference type="Pfam" id="PF01494">
    <property type="entry name" value="FAD_binding_3"/>
    <property type="match status" value="1"/>
</dbReference>
<feature type="domain" description="FAD-binding" evidence="6">
    <location>
        <begin position="4"/>
        <end position="333"/>
    </location>
</feature>
<reference evidence="7 8" key="1">
    <citation type="submission" date="2015-01" db="EMBL/GenBank/DDBJ databases">
        <title>The Genome Sequence of Rhinocladiella mackenzie CBS 650.93.</title>
        <authorList>
            <consortium name="The Broad Institute Genomics Platform"/>
            <person name="Cuomo C."/>
            <person name="de Hoog S."/>
            <person name="Gorbushina A."/>
            <person name="Stielow B."/>
            <person name="Teixiera M."/>
            <person name="Abouelleil A."/>
            <person name="Chapman S.B."/>
            <person name="Priest M."/>
            <person name="Young S.K."/>
            <person name="Wortman J."/>
            <person name="Nusbaum C."/>
            <person name="Birren B."/>
        </authorList>
    </citation>
    <scope>NUCLEOTIDE SEQUENCE [LARGE SCALE GENOMIC DNA]</scope>
    <source>
        <strain evidence="7 8">CBS 650.93</strain>
    </source>
</reference>
<evidence type="ECO:0000313" key="8">
    <source>
        <dbReference type="Proteomes" id="UP000053617"/>
    </source>
</evidence>
<protein>
    <recommendedName>
        <fullName evidence="6">FAD-binding domain-containing protein</fullName>
    </recommendedName>
</protein>
<dbReference type="EMBL" id="KN847479">
    <property type="protein sequence ID" value="KIX03324.1"/>
    <property type="molecule type" value="Genomic_DNA"/>
</dbReference>
<keyword evidence="5" id="KW-0503">Monooxygenase</keyword>
<sequence>MADEVAIIGAGLSGLTLSLALQQQGIKATVYEARSAPLNIGGAVMLSPNALKVLDALGVYQDVRARGYNFDQLEYLNAGGELIETYEFGSKEKYGYQANRIYRHELIDAILSKIKAQGISVVYGTKYSHIIEETDDHVIWESTDGVTHTAFSLVGADGIHSSVRMYLYPHLTPKFIGMAAVTAAVPASQVQWPGGRIDKPLTIISETKGAFVVAPQRFDGSEMFFGKQKRMEDHDREGWDKVFADKDALVQFLQEGAESFGGVAVSATKSIPRDRINVWPFYVIPQLEKWASEKRRVVILGDSAHAIPPSAGQGINQAFEDVYMFALLLASSKAGGVQFEEALTFWQGYRQARINKILELNKQIDLRRMPKEQRTGEVEKTVQQEFDLSWLYEPDFKADVENWIKGGNATGNK</sequence>
<dbReference type="FunFam" id="3.50.50.60:FF:000156">
    <property type="entry name" value="Salicylate hydroxylase, putative"/>
    <property type="match status" value="1"/>
</dbReference>
<evidence type="ECO:0000259" key="6">
    <source>
        <dbReference type="Pfam" id="PF01494"/>
    </source>
</evidence>
<dbReference type="Gene3D" id="3.50.50.60">
    <property type="entry name" value="FAD/NAD(P)-binding domain"/>
    <property type="match status" value="1"/>
</dbReference>
<dbReference type="SUPFAM" id="SSF51905">
    <property type="entry name" value="FAD/NAD(P)-binding domain"/>
    <property type="match status" value="1"/>
</dbReference>
<dbReference type="PRINTS" id="PR00420">
    <property type="entry name" value="RNGMNOXGNASE"/>
</dbReference>
<dbReference type="VEuPathDB" id="FungiDB:Z518_06876"/>
<keyword evidence="8" id="KW-1185">Reference proteome</keyword>
<keyword evidence="4" id="KW-0560">Oxidoreductase</keyword>
<evidence type="ECO:0000313" key="7">
    <source>
        <dbReference type="EMBL" id="KIX03324.1"/>
    </source>
</evidence>
<dbReference type="HOGENOM" id="CLU_009665_19_5_1"/>
<proteinExistence type="inferred from homology"/>
<evidence type="ECO:0000256" key="5">
    <source>
        <dbReference type="ARBA" id="ARBA00023033"/>
    </source>
</evidence>
<dbReference type="PANTHER" id="PTHR13789">
    <property type="entry name" value="MONOOXYGENASE"/>
    <property type="match status" value="1"/>
</dbReference>
<dbReference type="InterPro" id="IPR050493">
    <property type="entry name" value="FAD-dep_Monooxygenase_BioMet"/>
</dbReference>
<dbReference type="RefSeq" id="XP_013270460.1">
    <property type="nucleotide sequence ID" value="XM_013415006.1"/>
</dbReference>